<dbReference type="GO" id="GO:0015221">
    <property type="term" value="F:lipopolysaccharide transmembrane transporter activity"/>
    <property type="evidence" value="ECO:0007669"/>
    <property type="project" value="InterPro"/>
</dbReference>
<keyword evidence="1" id="KW-1003">Cell membrane</keyword>
<keyword evidence="3" id="KW-0812">Transmembrane</keyword>
<dbReference type="NCBIfam" id="TIGR04409">
    <property type="entry name" value="LptC_YrbK"/>
    <property type="match status" value="1"/>
</dbReference>
<keyword evidence="4" id="KW-1133">Transmembrane helix</keyword>
<evidence type="ECO:0000256" key="1">
    <source>
        <dbReference type="ARBA" id="ARBA00022475"/>
    </source>
</evidence>
<gene>
    <name evidence="7" type="primary">lptC</name>
    <name evidence="7" type="ORF">IAC04_03125</name>
</gene>
<comment type="caution">
    <text evidence="7">The sequence shown here is derived from an EMBL/GenBank/DDBJ whole genome shotgun (WGS) entry which is preliminary data.</text>
</comment>
<dbReference type="GO" id="GO:0030288">
    <property type="term" value="C:outer membrane-bounded periplasmic space"/>
    <property type="evidence" value="ECO:0007669"/>
    <property type="project" value="TreeGrafter"/>
</dbReference>
<proteinExistence type="predicted"/>
<protein>
    <submittedName>
        <fullName evidence="7">LPS export ABC transporter periplasmic protein LptC</fullName>
    </submittedName>
</protein>
<dbReference type="PANTHER" id="PTHR37481">
    <property type="entry name" value="LIPOPOLYSACCHARIDE EXPORT SYSTEM PROTEIN LPTC"/>
    <property type="match status" value="1"/>
</dbReference>
<accession>A0A9D2GQF0</accession>
<evidence type="ECO:0000256" key="3">
    <source>
        <dbReference type="ARBA" id="ARBA00022692"/>
    </source>
</evidence>
<dbReference type="GO" id="GO:0005886">
    <property type="term" value="C:plasma membrane"/>
    <property type="evidence" value="ECO:0007669"/>
    <property type="project" value="InterPro"/>
</dbReference>
<sequence length="213" mass="24180">MNRNSSSYRRILIMVAALWTATIAVSSCANKLKSIDADKISDAPTQVVLDMDAAQTENGKVQMRLKAARMERYEDGKDCSREIFPEGFRVLAYNEDGLLETRIVSDQALHTMDGDKEQWSAYGNVVINNYIKGEKIETDTLYWDREKKMIYTDCYVRLSSPQGFMQGYGMESDERARNAQLLRPFDSYGIVSDDSTGNGYVDTVNFIGPNFKR</sequence>
<feature type="chain" id="PRO_5039225292" evidence="6">
    <location>
        <begin position="27"/>
        <end position="213"/>
    </location>
</feature>
<dbReference type="PANTHER" id="PTHR37481:SF1">
    <property type="entry name" value="LIPOPOLYSACCHARIDE EXPORT SYSTEM PROTEIN LPTC"/>
    <property type="match status" value="1"/>
</dbReference>
<dbReference type="InterPro" id="IPR010664">
    <property type="entry name" value="LipoPS_assembly_LptC-rel"/>
</dbReference>
<dbReference type="InterPro" id="IPR052363">
    <property type="entry name" value="LPS_export_LptC"/>
</dbReference>
<dbReference type="EMBL" id="DXAW01000061">
    <property type="protein sequence ID" value="HIZ85463.1"/>
    <property type="molecule type" value="Genomic_DNA"/>
</dbReference>
<organism evidence="7 8">
    <name type="scientific">Candidatus Coprenecus stercoravium</name>
    <dbReference type="NCBI Taxonomy" id="2840735"/>
    <lineage>
        <taxon>Bacteria</taxon>
        <taxon>Pseudomonadati</taxon>
        <taxon>Bacteroidota</taxon>
        <taxon>Bacteroidia</taxon>
        <taxon>Bacteroidales</taxon>
        <taxon>Rikenellaceae</taxon>
        <taxon>Rikenellaceae incertae sedis</taxon>
        <taxon>Candidatus Coprenecus</taxon>
    </lineage>
</organism>
<evidence type="ECO:0000256" key="2">
    <source>
        <dbReference type="ARBA" id="ARBA00022519"/>
    </source>
</evidence>
<dbReference type="Proteomes" id="UP000824115">
    <property type="component" value="Unassembled WGS sequence"/>
</dbReference>
<dbReference type="InterPro" id="IPR026265">
    <property type="entry name" value="LptC"/>
</dbReference>
<evidence type="ECO:0000313" key="8">
    <source>
        <dbReference type="Proteomes" id="UP000824115"/>
    </source>
</evidence>
<dbReference type="GO" id="GO:0017089">
    <property type="term" value="F:glycolipid transfer activity"/>
    <property type="evidence" value="ECO:0007669"/>
    <property type="project" value="TreeGrafter"/>
</dbReference>
<evidence type="ECO:0000256" key="6">
    <source>
        <dbReference type="SAM" id="SignalP"/>
    </source>
</evidence>
<dbReference type="Gene3D" id="2.60.450.10">
    <property type="entry name" value="Lipopolysaccharide (LPS) transport protein A like domain"/>
    <property type="match status" value="1"/>
</dbReference>
<feature type="signal peptide" evidence="6">
    <location>
        <begin position="1"/>
        <end position="26"/>
    </location>
</feature>
<keyword evidence="5" id="KW-0472">Membrane</keyword>
<evidence type="ECO:0000313" key="7">
    <source>
        <dbReference type="EMBL" id="HIZ85463.1"/>
    </source>
</evidence>
<dbReference type="AlphaFoldDB" id="A0A9D2GQF0"/>
<name>A0A9D2GQF0_9BACT</name>
<dbReference type="PROSITE" id="PS51257">
    <property type="entry name" value="PROKAR_LIPOPROTEIN"/>
    <property type="match status" value="1"/>
</dbReference>
<reference evidence="7" key="2">
    <citation type="submission" date="2021-04" db="EMBL/GenBank/DDBJ databases">
        <authorList>
            <person name="Gilroy R."/>
        </authorList>
    </citation>
    <scope>NUCLEOTIDE SEQUENCE</scope>
    <source>
        <strain evidence="7">Gambia16-554</strain>
    </source>
</reference>
<evidence type="ECO:0000256" key="4">
    <source>
        <dbReference type="ARBA" id="ARBA00022989"/>
    </source>
</evidence>
<keyword evidence="6" id="KW-0732">Signal</keyword>
<keyword evidence="2" id="KW-0997">Cell inner membrane</keyword>
<evidence type="ECO:0000256" key="5">
    <source>
        <dbReference type="ARBA" id="ARBA00023136"/>
    </source>
</evidence>
<reference evidence="7" key="1">
    <citation type="journal article" date="2021" name="PeerJ">
        <title>Extensive microbial diversity within the chicken gut microbiome revealed by metagenomics and culture.</title>
        <authorList>
            <person name="Gilroy R."/>
            <person name="Ravi A."/>
            <person name="Getino M."/>
            <person name="Pursley I."/>
            <person name="Horton D.L."/>
            <person name="Alikhan N.F."/>
            <person name="Baker D."/>
            <person name="Gharbi K."/>
            <person name="Hall N."/>
            <person name="Watson M."/>
            <person name="Adriaenssens E.M."/>
            <person name="Foster-Nyarko E."/>
            <person name="Jarju S."/>
            <person name="Secka A."/>
            <person name="Antonio M."/>
            <person name="Oren A."/>
            <person name="Chaudhuri R.R."/>
            <person name="La Ragione R."/>
            <person name="Hildebrand F."/>
            <person name="Pallen M.J."/>
        </authorList>
    </citation>
    <scope>NUCLEOTIDE SEQUENCE</scope>
    <source>
        <strain evidence="7">Gambia16-554</strain>
    </source>
</reference>
<dbReference type="Pfam" id="PF06835">
    <property type="entry name" value="LptC"/>
    <property type="match status" value="1"/>
</dbReference>